<dbReference type="Gene3D" id="2.60.120.620">
    <property type="entry name" value="q2cbj1_9rhob like domain"/>
    <property type="match status" value="1"/>
</dbReference>
<dbReference type="SUPFAM" id="SSF48452">
    <property type="entry name" value="TPR-like"/>
    <property type="match status" value="1"/>
</dbReference>
<dbReference type="Proteomes" id="UP001162162">
    <property type="component" value="Unassembled WGS sequence"/>
</dbReference>
<comment type="cofactor">
    <cofactor evidence="1">
        <name>L-ascorbate</name>
        <dbReference type="ChEBI" id="CHEBI:38290"/>
    </cofactor>
</comment>
<protein>
    <recommendedName>
        <fullName evidence="5">procollagen-proline 4-dioxygenase</fullName>
        <ecNumber evidence="5">1.14.11.2</ecNumber>
    </recommendedName>
</protein>
<dbReference type="GO" id="GO:0005788">
    <property type="term" value="C:endoplasmic reticulum lumen"/>
    <property type="evidence" value="ECO:0007669"/>
    <property type="project" value="UniProtKB-SubCell"/>
</dbReference>
<dbReference type="EMBL" id="JAPWTK010000398">
    <property type="protein sequence ID" value="KAJ8940959.1"/>
    <property type="molecule type" value="Genomic_DNA"/>
</dbReference>
<evidence type="ECO:0000256" key="4">
    <source>
        <dbReference type="ARBA" id="ARBA00006511"/>
    </source>
</evidence>
<keyword evidence="16" id="KW-1185">Reference proteome</keyword>
<dbReference type="InterPro" id="IPR011990">
    <property type="entry name" value="TPR-like_helical_dom_sf"/>
</dbReference>
<keyword evidence="12" id="KW-0325">Glycoprotein</keyword>
<sequence length="536" mass="61138">MHCHYLIVPLVLSIVRFGHCEVYTALAELEELLSTETVLIDTLEHYIRAEEQKLDLLKRYADVYQKQHNKATEDVQSYVSNPINAYTLVKRLTTDWKQVEALISTDVSADYMANITHFKESMKFPTDEDLNGAAVALTRLQDTYRLDTSSLARGELNGIKYSAELSAADCFELGRQSYNNEDYYHTLLWMREADARLKREANETIDRSDILEYLAFSTYKQGNIPLALDLTNKLLEILPTHARALGNKVYYEDELEKSSIKKKGDDGSANIINEGPAIPSDPHGREHYEMLCRGEIQLPVEKRSKLKCRYVHNDNPFLLIAPFKVEEAHHKPDLFIFHNVMSDSEIATVKRLAQPRFRRATVQNSQTGELEIAQYRISKSAWLKEEEHKHIANIAQRVTDMTGLTMETAEELQVVNYGIGGHYEPHFDFARKEEKNAFKNLGTGNRIATVLFYMSDVAQGGATVFPVIDAALWPRKGTAAFWYNLHPSGDGDKLTRHAACPVLAGSKWVSNKWIHERGQEFRRPCTLERPPEDLTA</sequence>
<dbReference type="FunFam" id="1.25.40.10:FF:000006">
    <property type="entry name" value="Prolyl 4-hydroxylase subunit alpha 2"/>
    <property type="match status" value="1"/>
</dbReference>
<dbReference type="InterPro" id="IPR006620">
    <property type="entry name" value="Pro_4_hyd_alph"/>
</dbReference>
<keyword evidence="9" id="KW-0223">Dioxygenase</keyword>
<dbReference type="EC" id="1.14.11.2" evidence="5"/>
<dbReference type="PANTHER" id="PTHR10869:SF244">
    <property type="entry name" value="PROLYL 4-HYDROXYLASE SUBUNIT ALPHA-2"/>
    <property type="match status" value="1"/>
</dbReference>
<name>A0AAV8XPY2_9CUCU</name>
<organism evidence="15 16">
    <name type="scientific">Aromia moschata</name>
    <dbReference type="NCBI Taxonomy" id="1265417"/>
    <lineage>
        <taxon>Eukaryota</taxon>
        <taxon>Metazoa</taxon>
        <taxon>Ecdysozoa</taxon>
        <taxon>Arthropoda</taxon>
        <taxon>Hexapoda</taxon>
        <taxon>Insecta</taxon>
        <taxon>Pterygota</taxon>
        <taxon>Neoptera</taxon>
        <taxon>Endopterygota</taxon>
        <taxon>Coleoptera</taxon>
        <taxon>Polyphaga</taxon>
        <taxon>Cucujiformia</taxon>
        <taxon>Chrysomeloidea</taxon>
        <taxon>Cerambycidae</taxon>
        <taxon>Cerambycinae</taxon>
        <taxon>Callichromatini</taxon>
        <taxon>Aromia</taxon>
    </lineage>
</organism>
<dbReference type="GO" id="GO:0031418">
    <property type="term" value="F:L-ascorbic acid binding"/>
    <property type="evidence" value="ECO:0007669"/>
    <property type="project" value="UniProtKB-KW"/>
</dbReference>
<accession>A0AAV8XPY2</accession>
<dbReference type="PROSITE" id="PS51471">
    <property type="entry name" value="FE2OG_OXY"/>
    <property type="match status" value="1"/>
</dbReference>
<dbReference type="Pfam" id="PF13640">
    <property type="entry name" value="2OG-FeII_Oxy_3"/>
    <property type="match status" value="1"/>
</dbReference>
<dbReference type="AlphaFoldDB" id="A0AAV8XPY2"/>
<dbReference type="InterPro" id="IPR044862">
    <property type="entry name" value="Pro_4_hyd_alph_FE2OG_OXY"/>
</dbReference>
<dbReference type="InterPro" id="IPR005123">
    <property type="entry name" value="Oxoglu/Fe-dep_dioxygenase_dom"/>
</dbReference>
<comment type="caution">
    <text evidence="15">The sequence shown here is derived from an EMBL/GenBank/DDBJ whole genome shotgun (WGS) entry which is preliminary data.</text>
</comment>
<keyword evidence="13" id="KW-0732">Signal</keyword>
<evidence type="ECO:0000259" key="14">
    <source>
        <dbReference type="PROSITE" id="PS51471"/>
    </source>
</evidence>
<evidence type="ECO:0000256" key="9">
    <source>
        <dbReference type="ARBA" id="ARBA00022964"/>
    </source>
</evidence>
<dbReference type="InterPro" id="IPR013547">
    <property type="entry name" value="P4H_N"/>
</dbReference>
<dbReference type="PANTHER" id="PTHR10869">
    <property type="entry name" value="PROLYL 4-HYDROXYLASE ALPHA SUBUNIT"/>
    <property type="match status" value="1"/>
</dbReference>
<evidence type="ECO:0000256" key="2">
    <source>
        <dbReference type="ARBA" id="ARBA00002035"/>
    </source>
</evidence>
<evidence type="ECO:0000256" key="10">
    <source>
        <dbReference type="ARBA" id="ARBA00023002"/>
    </source>
</evidence>
<proteinExistence type="inferred from homology"/>
<comment type="similarity">
    <text evidence="4">Belongs to the P4HA family.</text>
</comment>
<feature type="chain" id="PRO_5043541243" description="procollagen-proline 4-dioxygenase" evidence="13">
    <location>
        <begin position="21"/>
        <end position="536"/>
    </location>
</feature>
<evidence type="ECO:0000256" key="3">
    <source>
        <dbReference type="ARBA" id="ARBA00004319"/>
    </source>
</evidence>
<evidence type="ECO:0000256" key="13">
    <source>
        <dbReference type="SAM" id="SignalP"/>
    </source>
</evidence>
<dbReference type="FunFam" id="2.60.120.620:FF:000001">
    <property type="entry name" value="Prolyl 4-hydroxylase subunit alpha 2"/>
    <property type="match status" value="1"/>
</dbReference>
<keyword evidence="6" id="KW-0479">Metal-binding</keyword>
<dbReference type="GO" id="GO:0004656">
    <property type="term" value="F:procollagen-proline 4-dioxygenase activity"/>
    <property type="evidence" value="ECO:0007669"/>
    <property type="project" value="UniProtKB-EC"/>
</dbReference>
<feature type="domain" description="Fe2OG dioxygenase" evidence="14">
    <location>
        <begin position="408"/>
        <end position="516"/>
    </location>
</feature>
<evidence type="ECO:0000256" key="7">
    <source>
        <dbReference type="ARBA" id="ARBA00022824"/>
    </source>
</evidence>
<dbReference type="Gene3D" id="6.10.140.1460">
    <property type="match status" value="1"/>
</dbReference>
<dbReference type="InterPro" id="IPR045054">
    <property type="entry name" value="P4HA-like"/>
</dbReference>
<evidence type="ECO:0000256" key="8">
    <source>
        <dbReference type="ARBA" id="ARBA00022896"/>
    </source>
</evidence>
<evidence type="ECO:0000256" key="5">
    <source>
        <dbReference type="ARBA" id="ARBA00012269"/>
    </source>
</evidence>
<evidence type="ECO:0000313" key="16">
    <source>
        <dbReference type="Proteomes" id="UP001162162"/>
    </source>
</evidence>
<feature type="signal peptide" evidence="13">
    <location>
        <begin position="1"/>
        <end position="20"/>
    </location>
</feature>
<keyword evidence="10" id="KW-0560">Oxidoreductase</keyword>
<keyword evidence="8" id="KW-0847">Vitamin C</keyword>
<evidence type="ECO:0000313" key="15">
    <source>
        <dbReference type="EMBL" id="KAJ8940959.1"/>
    </source>
</evidence>
<evidence type="ECO:0000256" key="6">
    <source>
        <dbReference type="ARBA" id="ARBA00022723"/>
    </source>
</evidence>
<evidence type="ECO:0000256" key="1">
    <source>
        <dbReference type="ARBA" id="ARBA00001961"/>
    </source>
</evidence>
<dbReference type="Pfam" id="PF08336">
    <property type="entry name" value="P4Ha_N"/>
    <property type="match status" value="1"/>
</dbReference>
<evidence type="ECO:0000256" key="12">
    <source>
        <dbReference type="ARBA" id="ARBA00023180"/>
    </source>
</evidence>
<reference evidence="15" key="1">
    <citation type="journal article" date="2023" name="Insect Mol. Biol.">
        <title>Genome sequencing provides insights into the evolution of gene families encoding plant cell wall-degrading enzymes in longhorned beetles.</title>
        <authorList>
            <person name="Shin N.R."/>
            <person name="Okamura Y."/>
            <person name="Kirsch R."/>
            <person name="Pauchet Y."/>
        </authorList>
    </citation>
    <scope>NUCLEOTIDE SEQUENCE</scope>
    <source>
        <strain evidence="15">AMC_N1</strain>
    </source>
</reference>
<evidence type="ECO:0000256" key="11">
    <source>
        <dbReference type="ARBA" id="ARBA00023004"/>
    </source>
</evidence>
<gene>
    <name evidence="15" type="ORF">NQ318_006810</name>
</gene>
<comment type="subcellular location">
    <subcellularLocation>
        <location evidence="3">Endoplasmic reticulum lumen</location>
    </subcellularLocation>
</comment>
<dbReference type="Gene3D" id="1.25.40.10">
    <property type="entry name" value="Tetratricopeptide repeat domain"/>
    <property type="match status" value="1"/>
</dbReference>
<keyword evidence="7" id="KW-0256">Endoplasmic reticulum</keyword>
<dbReference type="Pfam" id="PF23558">
    <property type="entry name" value="TPR_P4H"/>
    <property type="match status" value="1"/>
</dbReference>
<keyword evidence="11" id="KW-0408">Iron</keyword>
<comment type="function">
    <text evidence="2">Catalyzes the post-translational formation of 4-hydroxyproline in -Xaa-Pro-Gly- sequences in collagens and other proteins.</text>
</comment>
<dbReference type="GO" id="GO:0005506">
    <property type="term" value="F:iron ion binding"/>
    <property type="evidence" value="ECO:0007669"/>
    <property type="project" value="InterPro"/>
</dbReference>
<dbReference type="InterPro" id="IPR059068">
    <property type="entry name" value="TPR_P4H"/>
</dbReference>
<dbReference type="SMART" id="SM00702">
    <property type="entry name" value="P4Hc"/>
    <property type="match status" value="1"/>
</dbReference>